<organism evidence="2 3">
    <name type="scientific">Ohtaekwangia kribbensis</name>
    <dbReference type="NCBI Taxonomy" id="688913"/>
    <lineage>
        <taxon>Bacteria</taxon>
        <taxon>Pseudomonadati</taxon>
        <taxon>Bacteroidota</taxon>
        <taxon>Cytophagia</taxon>
        <taxon>Cytophagales</taxon>
        <taxon>Fulvivirgaceae</taxon>
        <taxon>Ohtaekwangia</taxon>
    </lineage>
</organism>
<gene>
    <name evidence="2" type="ORF">ACFQ21_21070</name>
</gene>
<feature type="chain" id="PRO_5046518765" evidence="1">
    <location>
        <begin position="22"/>
        <end position="221"/>
    </location>
</feature>
<protein>
    <submittedName>
        <fullName evidence="2">Carboxypeptidase-like regulatory domain-containing protein</fullName>
    </submittedName>
</protein>
<keyword evidence="3" id="KW-1185">Reference proteome</keyword>
<dbReference type="EMBL" id="JBHTKA010000008">
    <property type="protein sequence ID" value="MFD1001830.1"/>
    <property type="molecule type" value="Genomic_DNA"/>
</dbReference>
<keyword evidence="1" id="KW-0732">Signal</keyword>
<reference evidence="3" key="1">
    <citation type="journal article" date="2019" name="Int. J. Syst. Evol. Microbiol.">
        <title>The Global Catalogue of Microorganisms (GCM) 10K type strain sequencing project: providing services to taxonomists for standard genome sequencing and annotation.</title>
        <authorList>
            <consortium name="The Broad Institute Genomics Platform"/>
            <consortium name="The Broad Institute Genome Sequencing Center for Infectious Disease"/>
            <person name="Wu L."/>
            <person name="Ma J."/>
        </authorList>
    </citation>
    <scope>NUCLEOTIDE SEQUENCE [LARGE SCALE GENOMIC DNA]</scope>
    <source>
        <strain evidence="3">CCUG 58938</strain>
    </source>
</reference>
<name>A0ABW3K6E5_9BACT</name>
<dbReference type="InterPro" id="IPR008969">
    <property type="entry name" value="CarboxyPept-like_regulatory"/>
</dbReference>
<proteinExistence type="predicted"/>
<accession>A0ABW3K6E5</accession>
<evidence type="ECO:0000313" key="3">
    <source>
        <dbReference type="Proteomes" id="UP001597112"/>
    </source>
</evidence>
<dbReference type="SUPFAM" id="SSF49464">
    <property type="entry name" value="Carboxypeptidase regulatory domain-like"/>
    <property type="match status" value="1"/>
</dbReference>
<sequence>MLNRIIFFALFLANVGITAHAQKQQVYTGIIVDSATFSPLPFVTVRIKNSMRGTSTDVQGNFSISATERDTLVFSLVGYQAIEQPLWNYESSIIRMTEKGIMLESVTIESKAIGYEGMFDDENAKLARRKLPFYLSKSKKQKRKLTWLREDNIRAKTYVDVVINNPETKSGLMKKYSLTEDQYYKLLGDFNAQNYTIMYYLTAGELMTLINNFYEKNAGKK</sequence>
<dbReference type="Pfam" id="PF13715">
    <property type="entry name" value="CarbopepD_reg_2"/>
    <property type="match status" value="1"/>
</dbReference>
<evidence type="ECO:0000313" key="2">
    <source>
        <dbReference type="EMBL" id="MFD1001830.1"/>
    </source>
</evidence>
<comment type="caution">
    <text evidence="2">The sequence shown here is derived from an EMBL/GenBank/DDBJ whole genome shotgun (WGS) entry which is preliminary data.</text>
</comment>
<dbReference type="RefSeq" id="WP_377582261.1">
    <property type="nucleotide sequence ID" value="NZ_JBHTKA010000008.1"/>
</dbReference>
<feature type="signal peptide" evidence="1">
    <location>
        <begin position="1"/>
        <end position="21"/>
    </location>
</feature>
<dbReference type="Proteomes" id="UP001597112">
    <property type="component" value="Unassembled WGS sequence"/>
</dbReference>
<evidence type="ECO:0000256" key="1">
    <source>
        <dbReference type="SAM" id="SignalP"/>
    </source>
</evidence>